<keyword evidence="3" id="KW-1185">Reference proteome</keyword>
<evidence type="ECO:0000256" key="1">
    <source>
        <dbReference type="SAM" id="SignalP"/>
    </source>
</evidence>
<organism evidence="2 3">
    <name type="scientific">Desulfoscipio gibsoniae DSM 7213</name>
    <dbReference type="NCBI Taxonomy" id="767817"/>
    <lineage>
        <taxon>Bacteria</taxon>
        <taxon>Bacillati</taxon>
        <taxon>Bacillota</taxon>
        <taxon>Clostridia</taxon>
        <taxon>Eubacteriales</taxon>
        <taxon>Desulfallaceae</taxon>
        <taxon>Desulfoscipio</taxon>
    </lineage>
</organism>
<dbReference type="PROSITE" id="PS51257">
    <property type="entry name" value="PROKAR_LIPOPROTEIN"/>
    <property type="match status" value="1"/>
</dbReference>
<sequence>MKFSKISVISLLLISLMVVISGCGNATGTAEKDNTAAKAGQRQLYL</sequence>
<feature type="chain" id="PRO_5039507703" description="ABC transporter substrate-binding protein" evidence="1">
    <location>
        <begin position="27"/>
        <end position="46"/>
    </location>
</feature>
<dbReference type="KEGG" id="dgi:Desgi_0535"/>
<dbReference type="STRING" id="767817.Desgi_0535"/>
<reference evidence="2 3" key="1">
    <citation type="submission" date="2012-01" db="EMBL/GenBank/DDBJ databases">
        <title>Complete sequence of Desulfotomaculum gibsoniae DSM 7213.</title>
        <authorList>
            <consortium name="US DOE Joint Genome Institute"/>
            <person name="Lucas S."/>
            <person name="Han J."/>
            <person name="Lapidus A."/>
            <person name="Cheng J.-F."/>
            <person name="Goodwin L."/>
            <person name="Pitluck S."/>
            <person name="Peters L."/>
            <person name="Ovchinnikova G."/>
            <person name="Teshima H."/>
            <person name="Detter J.C."/>
            <person name="Han C."/>
            <person name="Tapia R."/>
            <person name="Land M."/>
            <person name="Hauser L."/>
            <person name="Kyrpides N."/>
            <person name="Ivanova N."/>
            <person name="Pagani I."/>
            <person name="Parshina S."/>
            <person name="Plugge C."/>
            <person name="Muyzer G."/>
            <person name="Kuever J."/>
            <person name="Ivanova A."/>
            <person name="Nazina T."/>
            <person name="Klenk H.-P."/>
            <person name="Brambilla E."/>
            <person name="Spring S."/>
            <person name="Stams A.F."/>
            <person name="Woyke T."/>
        </authorList>
    </citation>
    <scope>NUCLEOTIDE SEQUENCE [LARGE SCALE GENOMIC DNA]</scope>
    <source>
        <strain evidence="2 3">DSM 7213</strain>
    </source>
</reference>
<feature type="signal peptide" evidence="1">
    <location>
        <begin position="1"/>
        <end position="26"/>
    </location>
</feature>
<evidence type="ECO:0008006" key="4">
    <source>
        <dbReference type="Google" id="ProtNLM"/>
    </source>
</evidence>
<dbReference type="EMBL" id="CP003273">
    <property type="protein sequence ID" value="AGL00102.1"/>
    <property type="molecule type" value="Genomic_DNA"/>
</dbReference>
<dbReference type="HOGENOM" id="CLU_3182847_0_0_9"/>
<accession>R4KEK5</accession>
<keyword evidence="1" id="KW-0732">Signal</keyword>
<name>R4KEK5_9FIRM</name>
<dbReference type="AlphaFoldDB" id="R4KEK5"/>
<dbReference type="Proteomes" id="UP000013520">
    <property type="component" value="Chromosome"/>
</dbReference>
<proteinExistence type="predicted"/>
<dbReference type="RefSeq" id="WP_006523438.1">
    <property type="nucleotide sequence ID" value="NC_021184.1"/>
</dbReference>
<gene>
    <name evidence="2" type="ORF">Desgi_0535</name>
</gene>
<evidence type="ECO:0000313" key="3">
    <source>
        <dbReference type="Proteomes" id="UP000013520"/>
    </source>
</evidence>
<protein>
    <recommendedName>
        <fullName evidence="4">ABC transporter substrate-binding protein</fullName>
    </recommendedName>
</protein>
<evidence type="ECO:0000313" key="2">
    <source>
        <dbReference type="EMBL" id="AGL00102.1"/>
    </source>
</evidence>